<evidence type="ECO:0000256" key="2">
    <source>
        <dbReference type="SAM" id="SignalP"/>
    </source>
</evidence>
<reference evidence="5" key="3">
    <citation type="submission" date="2019-07" db="EMBL/GenBank/DDBJ databases">
        <authorList>
            <person name="Seetharam A."/>
            <person name="Woodhouse M."/>
            <person name="Cannon E."/>
        </authorList>
    </citation>
    <scope>NUCLEOTIDE SEQUENCE [LARGE SCALE GENOMIC DNA]</scope>
    <source>
        <strain evidence="5">cv. B73</strain>
    </source>
</reference>
<accession>B4FNS4</accession>
<dbReference type="AlphaFoldDB" id="B4FNS4"/>
<reference evidence="5" key="4">
    <citation type="submission" date="2021-05" db="UniProtKB">
        <authorList>
            <consortium name="EnsemblPlants"/>
        </authorList>
    </citation>
    <scope>IDENTIFICATION</scope>
    <source>
        <strain evidence="5">cv. B73</strain>
    </source>
</reference>
<organism evidence="3">
    <name type="scientific">Zea mays</name>
    <name type="common">Maize</name>
    <dbReference type="NCBI Taxonomy" id="4577"/>
    <lineage>
        <taxon>Eukaryota</taxon>
        <taxon>Viridiplantae</taxon>
        <taxon>Streptophyta</taxon>
        <taxon>Embryophyta</taxon>
        <taxon>Tracheophyta</taxon>
        <taxon>Spermatophyta</taxon>
        <taxon>Magnoliopsida</taxon>
        <taxon>Liliopsida</taxon>
        <taxon>Poales</taxon>
        <taxon>Poaceae</taxon>
        <taxon>PACMAD clade</taxon>
        <taxon>Panicoideae</taxon>
        <taxon>Andropogonodae</taxon>
        <taxon>Andropogoneae</taxon>
        <taxon>Tripsacinae</taxon>
        <taxon>Zea</taxon>
    </lineage>
</organism>
<feature type="compositionally biased region" description="Acidic residues" evidence="1">
    <location>
        <begin position="55"/>
        <end position="65"/>
    </location>
</feature>
<dbReference type="PaxDb" id="4577-AC217374.3_FGP001"/>
<dbReference type="RefSeq" id="NP_001140407.1">
    <property type="nucleotide sequence ID" value="NM_001146935.1"/>
</dbReference>
<sequence length="126" mass="11988">MASHRALLLLLLAAALVAALASVASADDANAMPTILTPVAHTPLGSFDGDKPASDEDAVDDDEDAAPVGAPNGATMTEPRDDVPAPPGAEATAGGAAASNAPVALASAAARVCAAAAVAAGAFASF</sequence>
<dbReference type="EMBL" id="CM007647">
    <property type="protein sequence ID" value="ONM11522.1"/>
    <property type="molecule type" value="Genomic_DNA"/>
</dbReference>
<evidence type="ECO:0008006" key="7">
    <source>
        <dbReference type="Google" id="ProtNLM"/>
    </source>
</evidence>
<dbReference type="EMBL" id="BT038762">
    <property type="protein sequence ID" value="ACF83767.1"/>
    <property type="molecule type" value="mRNA"/>
</dbReference>
<evidence type="ECO:0000313" key="6">
    <source>
        <dbReference type="Proteomes" id="UP000007305"/>
    </source>
</evidence>
<evidence type="ECO:0000313" key="5">
    <source>
        <dbReference type="EnsemblPlants" id="Zm00001eb064260_P001"/>
    </source>
</evidence>
<evidence type="ECO:0000256" key="1">
    <source>
        <dbReference type="SAM" id="MobiDB-lite"/>
    </source>
</evidence>
<feature type="chain" id="PRO_5010824652" description="Anther-specific protein BCP1" evidence="2">
    <location>
        <begin position="27"/>
        <end position="126"/>
    </location>
</feature>
<dbReference type="EnsemblPlants" id="Zm00001eb064260_T001">
    <property type="protein sequence ID" value="Zm00001eb064260_P001"/>
    <property type="gene ID" value="Zm00001eb064260"/>
</dbReference>
<feature type="region of interest" description="Disordered" evidence="1">
    <location>
        <begin position="40"/>
        <end position="96"/>
    </location>
</feature>
<dbReference type="eggNOG" id="ENOG502R61W">
    <property type="taxonomic scope" value="Eukaryota"/>
</dbReference>
<evidence type="ECO:0000313" key="3">
    <source>
        <dbReference type="EMBL" id="ACF83767.1"/>
    </source>
</evidence>
<dbReference type="KEGG" id="zma:100272462"/>
<reference evidence="4 6" key="2">
    <citation type="submission" date="2015-12" db="EMBL/GenBank/DDBJ databases">
        <title>Update maize B73 reference genome by single molecule sequencing technologies.</title>
        <authorList>
            <consortium name="Maize Genome Sequencing Project"/>
            <person name="Ware D."/>
        </authorList>
    </citation>
    <scope>NUCLEOTIDE SEQUENCE [LARGE SCALE GENOMIC DNA]</scope>
    <source>
        <strain evidence="6">cv. B73</strain>
        <tissue evidence="4">Seedling</tissue>
    </source>
</reference>
<dbReference type="Gramene" id="Zm00001eb064260_T001">
    <property type="protein sequence ID" value="Zm00001eb064260_P001"/>
    <property type="gene ID" value="Zm00001eb064260"/>
</dbReference>
<dbReference type="HOGENOM" id="CLU_158941_0_0_1"/>
<gene>
    <name evidence="5" type="primary">LOC100272462</name>
    <name evidence="4" type="ORF">ZEAMMB73_Zm00001d034822</name>
</gene>
<keyword evidence="6" id="KW-1185">Reference proteome</keyword>
<keyword evidence="2" id="KW-0732">Signal</keyword>
<dbReference type="GeneID" id="100272462"/>
<reference evidence="3" key="1">
    <citation type="journal article" date="2009" name="PLoS Genet.">
        <title>Sequencing, mapping, and analysis of 27,455 maize full-length cDNAs.</title>
        <authorList>
            <person name="Soderlund C."/>
            <person name="Descour A."/>
            <person name="Kudrna D."/>
            <person name="Bomhoff M."/>
            <person name="Boyd L."/>
            <person name="Currie J."/>
            <person name="Angelova A."/>
            <person name="Collura K."/>
            <person name="Wissotski M."/>
            <person name="Ashley E."/>
            <person name="Morrow D."/>
            <person name="Fernandes J."/>
            <person name="Walbot V."/>
            <person name="Yu Y."/>
        </authorList>
    </citation>
    <scope>NUCLEOTIDE SEQUENCE</scope>
    <source>
        <strain evidence="3">B73</strain>
    </source>
</reference>
<name>B4FNS4_MAIZE</name>
<feature type="signal peptide" evidence="2">
    <location>
        <begin position="1"/>
        <end position="26"/>
    </location>
</feature>
<proteinExistence type="evidence at transcript level"/>
<protein>
    <recommendedName>
        <fullName evidence="7">Anther-specific protein BCP1</fullName>
    </recommendedName>
</protein>
<evidence type="ECO:0000313" key="4">
    <source>
        <dbReference type="EMBL" id="ONM11522.1"/>
    </source>
</evidence>
<dbReference type="Proteomes" id="UP000007305">
    <property type="component" value="Chromosome 1"/>
</dbReference>